<dbReference type="Proteomes" id="UP000186677">
    <property type="component" value="Unassembled WGS sequence"/>
</dbReference>
<dbReference type="EMBL" id="MPJC01000001">
    <property type="protein sequence ID" value="OKA24725.1"/>
    <property type="molecule type" value="Genomic_DNA"/>
</dbReference>
<feature type="region of interest" description="Disordered" evidence="1">
    <location>
        <begin position="73"/>
        <end position="92"/>
    </location>
</feature>
<accession>A0ABX3EDI4</accession>
<keyword evidence="3" id="KW-1185">Reference proteome</keyword>
<reference evidence="2 3" key="1">
    <citation type="submission" date="2016-11" db="EMBL/GenBank/DDBJ databases">
        <title>Draft genome of Pseudomonas versuta A4R1.5.</title>
        <authorList>
            <person name="See-Too W.-S."/>
        </authorList>
    </citation>
    <scope>NUCLEOTIDE SEQUENCE [LARGE SCALE GENOMIC DNA]</scope>
    <source>
        <strain evidence="2 3">A4R1.5</strain>
    </source>
</reference>
<dbReference type="RefSeq" id="WP_073514870.1">
    <property type="nucleotide sequence ID" value="NZ_CP012676.1"/>
</dbReference>
<name>A0ABX3EDI4_9PSED</name>
<evidence type="ECO:0000313" key="3">
    <source>
        <dbReference type="Proteomes" id="UP000186677"/>
    </source>
</evidence>
<evidence type="ECO:0000256" key="1">
    <source>
        <dbReference type="SAM" id="MobiDB-lite"/>
    </source>
</evidence>
<feature type="compositionally biased region" description="Basic and acidic residues" evidence="1">
    <location>
        <begin position="124"/>
        <end position="133"/>
    </location>
</feature>
<feature type="region of interest" description="Disordered" evidence="1">
    <location>
        <begin position="101"/>
        <end position="139"/>
    </location>
</feature>
<sequence>MESARDKKTMEIVEAEDLWLLPEVDTYGYICTGCKLDVFPASYQKSNLQRPHFRSARGKDHFEDCDIEGEKKTVSKGKKGSVRNELETSASLSPARLTLRNERTVVGSDLPPSTAQTTSVSKGRSTDGGEARPKGRRSANSIRPICRAFIDFPYDRDMSLEVPGIDDTTYQYAFKKLRGEGVETLPRSKIFYAELHWSKPEEEGDDLFINLSAGEWVKDPPKLVRPYKIRVCREGWSKAKRTVVRTEIDVLREEGIEAKKKNSKDRPWVFFIGEQDKDDPAIFNVTDHRLICGLLGTITYPKR</sequence>
<evidence type="ECO:0000313" key="2">
    <source>
        <dbReference type="EMBL" id="OKA24725.1"/>
    </source>
</evidence>
<protein>
    <submittedName>
        <fullName evidence="2">Uncharacterized protein</fullName>
    </submittedName>
</protein>
<comment type="caution">
    <text evidence="2">The sequence shown here is derived from an EMBL/GenBank/DDBJ whole genome shotgun (WGS) entry which is preliminary data.</text>
</comment>
<organism evidence="2 3">
    <name type="scientific">Pseudomonas versuta</name>
    <dbReference type="NCBI Taxonomy" id="1788301"/>
    <lineage>
        <taxon>Bacteria</taxon>
        <taxon>Pseudomonadati</taxon>
        <taxon>Pseudomonadota</taxon>
        <taxon>Gammaproteobacteria</taxon>
        <taxon>Pseudomonadales</taxon>
        <taxon>Pseudomonadaceae</taxon>
        <taxon>Pseudomonas</taxon>
    </lineage>
</organism>
<proteinExistence type="predicted"/>
<feature type="compositionally biased region" description="Polar residues" evidence="1">
    <location>
        <begin position="111"/>
        <end position="123"/>
    </location>
</feature>
<gene>
    <name evidence="2" type="ORF">BOH73_02205</name>
</gene>